<evidence type="ECO:0000256" key="1">
    <source>
        <dbReference type="SAM" id="MobiDB-lite"/>
    </source>
</evidence>
<protein>
    <submittedName>
        <fullName evidence="3">Uncharacterized protein</fullName>
    </submittedName>
</protein>
<evidence type="ECO:0000313" key="4">
    <source>
        <dbReference type="Proteomes" id="UP001164746"/>
    </source>
</evidence>
<dbReference type="Proteomes" id="UP001164746">
    <property type="component" value="Chromosome 4"/>
</dbReference>
<feature type="region of interest" description="Disordered" evidence="1">
    <location>
        <begin position="52"/>
        <end position="72"/>
    </location>
</feature>
<evidence type="ECO:0000313" key="3">
    <source>
        <dbReference type="EMBL" id="WAR02407.1"/>
    </source>
</evidence>
<evidence type="ECO:0000256" key="2">
    <source>
        <dbReference type="SAM" id="SignalP"/>
    </source>
</evidence>
<feature type="compositionally biased region" description="Low complexity" evidence="1">
    <location>
        <begin position="58"/>
        <end position="72"/>
    </location>
</feature>
<name>A0ABY7DXD2_MYAAR</name>
<sequence length="242" mass="26573">VIITSLAVVFICQCANSWTIPSTTTEVPPTDGVTMPTIRFDATSTITDDLTSYKSHTSDVSDSTTKSTQTSTDFTTSLPLTSELVTDVAVDRTVLRTIVENLVILKIKVDKDMDSLVANSGISQYNLYTDEVKSQRPRLPDNIADMAKQCQYMAVLGAIEETYSQFLPWAQQVKGAVFNALRQTIYTIHTSVHAKEHTSSTPSPTSSTDSDDIYEILKTLAALSYQNNDATNAVFDLYRCSA</sequence>
<proteinExistence type="predicted"/>
<accession>A0ABY7DXD2</accession>
<feature type="signal peptide" evidence="2">
    <location>
        <begin position="1"/>
        <end position="17"/>
    </location>
</feature>
<gene>
    <name evidence="3" type="ORF">MAR_008965</name>
</gene>
<keyword evidence="2" id="KW-0732">Signal</keyword>
<organism evidence="3 4">
    <name type="scientific">Mya arenaria</name>
    <name type="common">Soft-shell clam</name>
    <dbReference type="NCBI Taxonomy" id="6604"/>
    <lineage>
        <taxon>Eukaryota</taxon>
        <taxon>Metazoa</taxon>
        <taxon>Spiralia</taxon>
        <taxon>Lophotrochozoa</taxon>
        <taxon>Mollusca</taxon>
        <taxon>Bivalvia</taxon>
        <taxon>Autobranchia</taxon>
        <taxon>Heteroconchia</taxon>
        <taxon>Euheterodonta</taxon>
        <taxon>Imparidentia</taxon>
        <taxon>Neoheterodontei</taxon>
        <taxon>Myida</taxon>
        <taxon>Myoidea</taxon>
        <taxon>Myidae</taxon>
        <taxon>Mya</taxon>
    </lineage>
</organism>
<feature type="chain" id="PRO_5045740389" evidence="2">
    <location>
        <begin position="18"/>
        <end position="242"/>
    </location>
</feature>
<keyword evidence="4" id="KW-1185">Reference proteome</keyword>
<dbReference type="EMBL" id="CP111015">
    <property type="protein sequence ID" value="WAR02407.1"/>
    <property type="molecule type" value="Genomic_DNA"/>
</dbReference>
<reference evidence="3" key="1">
    <citation type="submission" date="2022-11" db="EMBL/GenBank/DDBJ databases">
        <title>Centuries of genome instability and evolution in soft-shell clam transmissible cancer (bioRxiv).</title>
        <authorList>
            <person name="Hart S.F.M."/>
            <person name="Yonemitsu M.A."/>
            <person name="Giersch R.M."/>
            <person name="Beal B.F."/>
            <person name="Arriagada G."/>
            <person name="Davis B.W."/>
            <person name="Ostrander E.A."/>
            <person name="Goff S.P."/>
            <person name="Metzger M.J."/>
        </authorList>
    </citation>
    <scope>NUCLEOTIDE SEQUENCE</scope>
    <source>
        <strain evidence="3">MELC-2E11</strain>
        <tissue evidence="3">Siphon/mantle</tissue>
    </source>
</reference>
<feature type="non-terminal residue" evidence="3">
    <location>
        <position position="1"/>
    </location>
</feature>